<dbReference type="EMBL" id="MN740636">
    <property type="protein sequence ID" value="QHU36385.1"/>
    <property type="molecule type" value="Genomic_DNA"/>
</dbReference>
<keyword evidence="1" id="KW-0472">Membrane</keyword>
<feature type="transmembrane region" description="Helical" evidence="1">
    <location>
        <begin position="6"/>
        <end position="23"/>
    </location>
</feature>
<dbReference type="AlphaFoldDB" id="A0A6C0M281"/>
<keyword evidence="1" id="KW-1133">Transmembrane helix</keyword>
<protein>
    <submittedName>
        <fullName evidence="2">Uncharacterized protein</fullName>
    </submittedName>
</protein>
<proteinExistence type="predicted"/>
<feature type="transmembrane region" description="Helical" evidence="1">
    <location>
        <begin position="131"/>
        <end position="150"/>
    </location>
</feature>
<feature type="transmembrane region" description="Helical" evidence="1">
    <location>
        <begin position="73"/>
        <end position="92"/>
    </location>
</feature>
<evidence type="ECO:0000256" key="1">
    <source>
        <dbReference type="SAM" id="Phobius"/>
    </source>
</evidence>
<sequence>MDNRLITFSSAFLLLFIFISGGVNKIINFQGTVDFLETKINAIQLNTIFIAAIAVAILYFYVNLVTATQVMNAPLFVLISIALLSIPALAHFKKTSKRLIYDSAIVGVIGLLTLGSLLILYSLYTNKYEEYAYIATIGLATFTAMTILIFHFPTDPSEMISFTKNLSIFGGLMLLSQRFIRA</sequence>
<feature type="transmembrane region" description="Helical" evidence="1">
    <location>
        <begin position="43"/>
        <end position="61"/>
    </location>
</feature>
<accession>A0A6C0M281</accession>
<feature type="transmembrane region" description="Helical" evidence="1">
    <location>
        <begin position="104"/>
        <end position="125"/>
    </location>
</feature>
<reference evidence="2" key="1">
    <citation type="journal article" date="2020" name="Nature">
        <title>Giant virus diversity and host interactions through global metagenomics.</title>
        <authorList>
            <person name="Schulz F."/>
            <person name="Roux S."/>
            <person name="Paez-Espino D."/>
            <person name="Jungbluth S."/>
            <person name="Walsh D.A."/>
            <person name="Denef V.J."/>
            <person name="McMahon K.D."/>
            <person name="Konstantinidis K.T."/>
            <person name="Eloe-Fadrosh E.A."/>
            <person name="Kyrpides N.C."/>
            <person name="Woyke T."/>
        </authorList>
    </citation>
    <scope>NUCLEOTIDE SEQUENCE</scope>
    <source>
        <strain evidence="2">GVMAG-S-1035124-57</strain>
    </source>
</reference>
<keyword evidence="1" id="KW-0812">Transmembrane</keyword>
<name>A0A6C0M281_9ZZZZ</name>
<evidence type="ECO:0000313" key="2">
    <source>
        <dbReference type="EMBL" id="QHU36385.1"/>
    </source>
</evidence>
<organism evidence="2">
    <name type="scientific">viral metagenome</name>
    <dbReference type="NCBI Taxonomy" id="1070528"/>
    <lineage>
        <taxon>unclassified sequences</taxon>
        <taxon>metagenomes</taxon>
        <taxon>organismal metagenomes</taxon>
    </lineage>
</organism>